<dbReference type="SUPFAM" id="SSF48008">
    <property type="entry name" value="GntR ligand-binding domain-like"/>
    <property type="match status" value="1"/>
</dbReference>
<dbReference type="PANTHER" id="PTHR43537:SF5">
    <property type="entry name" value="UXU OPERON TRANSCRIPTIONAL REGULATOR"/>
    <property type="match status" value="1"/>
</dbReference>
<evidence type="ECO:0000313" key="6">
    <source>
        <dbReference type="Proteomes" id="UP001501005"/>
    </source>
</evidence>
<dbReference type="InterPro" id="IPR036390">
    <property type="entry name" value="WH_DNA-bd_sf"/>
</dbReference>
<evidence type="ECO:0000256" key="2">
    <source>
        <dbReference type="ARBA" id="ARBA00023125"/>
    </source>
</evidence>
<keyword evidence="2" id="KW-0238">DNA-binding</keyword>
<gene>
    <name evidence="5" type="ORF">GCM10009549_27400</name>
</gene>
<dbReference type="InterPro" id="IPR008920">
    <property type="entry name" value="TF_FadR/GntR_C"/>
</dbReference>
<dbReference type="PROSITE" id="PS50949">
    <property type="entry name" value="HTH_GNTR"/>
    <property type="match status" value="1"/>
</dbReference>
<accession>A0ABN1NQ14</accession>
<keyword evidence="1" id="KW-0805">Transcription regulation</keyword>
<dbReference type="PANTHER" id="PTHR43537">
    <property type="entry name" value="TRANSCRIPTIONAL REGULATOR, GNTR FAMILY"/>
    <property type="match status" value="1"/>
</dbReference>
<dbReference type="InterPro" id="IPR011711">
    <property type="entry name" value="GntR_C"/>
</dbReference>
<dbReference type="InterPro" id="IPR036388">
    <property type="entry name" value="WH-like_DNA-bd_sf"/>
</dbReference>
<comment type="caution">
    <text evidence="5">The sequence shown here is derived from an EMBL/GenBank/DDBJ whole genome shotgun (WGS) entry which is preliminary data.</text>
</comment>
<organism evidence="5 6">
    <name type="scientific">Streptomyces thermoalcalitolerans</name>
    <dbReference type="NCBI Taxonomy" id="65605"/>
    <lineage>
        <taxon>Bacteria</taxon>
        <taxon>Bacillati</taxon>
        <taxon>Actinomycetota</taxon>
        <taxon>Actinomycetes</taxon>
        <taxon>Kitasatosporales</taxon>
        <taxon>Streptomycetaceae</taxon>
        <taxon>Streptomyces</taxon>
    </lineage>
</organism>
<keyword evidence="3" id="KW-0804">Transcription</keyword>
<feature type="domain" description="HTH gntR-type" evidence="4">
    <location>
        <begin position="26"/>
        <end position="93"/>
    </location>
</feature>
<evidence type="ECO:0000256" key="1">
    <source>
        <dbReference type="ARBA" id="ARBA00023015"/>
    </source>
</evidence>
<dbReference type="SUPFAM" id="SSF46785">
    <property type="entry name" value="Winged helix' DNA-binding domain"/>
    <property type="match status" value="1"/>
</dbReference>
<sequence>MVRARMVEFPSEVFMAQDAAIRLSTVSVVEALAASLRERVLDGQLIPGTTLAETEIATEYGVSRPTARSAVTALVHEGLLRRDANKPAYVPQLTRVDVDDLFLVRTPLETQVVRVLVERGTVPVAAAERAIADLDRMGPDTPHSTFVESDLGFHQSLVDAVGSPRLSRLYWGIKGEMHLCMVQTRHTLGRERIVAEHGGILEALRAGDAEEAIRRMRAHLDGACSSLQQLFGDTEG</sequence>
<dbReference type="SMART" id="SM00345">
    <property type="entry name" value="HTH_GNTR"/>
    <property type="match status" value="1"/>
</dbReference>
<evidence type="ECO:0000313" key="5">
    <source>
        <dbReference type="EMBL" id="GAA0913756.1"/>
    </source>
</evidence>
<dbReference type="InterPro" id="IPR000524">
    <property type="entry name" value="Tscrpt_reg_HTH_GntR"/>
</dbReference>
<dbReference type="Gene3D" id="1.10.10.10">
    <property type="entry name" value="Winged helix-like DNA-binding domain superfamily/Winged helix DNA-binding domain"/>
    <property type="match status" value="1"/>
</dbReference>
<dbReference type="Gene3D" id="1.20.120.530">
    <property type="entry name" value="GntR ligand-binding domain-like"/>
    <property type="match status" value="1"/>
</dbReference>
<protein>
    <submittedName>
        <fullName evidence="5">GntR family transcriptional regulator</fullName>
    </submittedName>
</protein>
<dbReference type="Pfam" id="PF00392">
    <property type="entry name" value="GntR"/>
    <property type="match status" value="1"/>
</dbReference>
<dbReference type="CDD" id="cd07377">
    <property type="entry name" value="WHTH_GntR"/>
    <property type="match status" value="1"/>
</dbReference>
<proteinExistence type="predicted"/>
<dbReference type="Pfam" id="PF07729">
    <property type="entry name" value="FCD"/>
    <property type="match status" value="1"/>
</dbReference>
<evidence type="ECO:0000256" key="3">
    <source>
        <dbReference type="ARBA" id="ARBA00023163"/>
    </source>
</evidence>
<dbReference type="SMART" id="SM00895">
    <property type="entry name" value="FCD"/>
    <property type="match status" value="1"/>
</dbReference>
<reference evidence="5 6" key="1">
    <citation type="journal article" date="2019" name="Int. J. Syst. Evol. Microbiol.">
        <title>The Global Catalogue of Microorganisms (GCM) 10K type strain sequencing project: providing services to taxonomists for standard genome sequencing and annotation.</title>
        <authorList>
            <consortium name="The Broad Institute Genomics Platform"/>
            <consortium name="The Broad Institute Genome Sequencing Center for Infectious Disease"/>
            <person name="Wu L."/>
            <person name="Ma J."/>
        </authorList>
    </citation>
    <scope>NUCLEOTIDE SEQUENCE [LARGE SCALE GENOMIC DNA]</scope>
    <source>
        <strain evidence="5 6">JCM 10673</strain>
    </source>
</reference>
<keyword evidence="6" id="KW-1185">Reference proteome</keyword>
<dbReference type="EMBL" id="BAAAHG010000018">
    <property type="protein sequence ID" value="GAA0913756.1"/>
    <property type="molecule type" value="Genomic_DNA"/>
</dbReference>
<evidence type="ECO:0000259" key="4">
    <source>
        <dbReference type="PROSITE" id="PS50949"/>
    </source>
</evidence>
<dbReference type="PRINTS" id="PR00035">
    <property type="entry name" value="HTHGNTR"/>
</dbReference>
<name>A0ABN1NQ14_9ACTN</name>
<dbReference type="Proteomes" id="UP001501005">
    <property type="component" value="Unassembled WGS sequence"/>
</dbReference>